<comment type="similarity">
    <text evidence="2 6">Belongs to the plant self-incompatibility (S1) protein family.</text>
</comment>
<dbReference type="AlphaFoldDB" id="A0A067DDY7"/>
<dbReference type="GO" id="GO:0005576">
    <property type="term" value="C:extracellular region"/>
    <property type="evidence" value="ECO:0007669"/>
    <property type="project" value="UniProtKB-SubCell"/>
</dbReference>
<dbReference type="Proteomes" id="UP000027120">
    <property type="component" value="Unassembled WGS sequence"/>
</dbReference>
<evidence type="ECO:0000256" key="3">
    <source>
        <dbReference type="ARBA" id="ARBA00022471"/>
    </source>
</evidence>
<dbReference type="eggNOG" id="ENOG502S7CQ">
    <property type="taxonomic scope" value="Eukaryota"/>
</dbReference>
<evidence type="ECO:0000313" key="7">
    <source>
        <dbReference type="EMBL" id="KDO36861.1"/>
    </source>
</evidence>
<dbReference type="SMR" id="A0A067DDY7"/>
<comment type="subcellular location">
    <subcellularLocation>
        <location evidence="1 6">Secreted</location>
    </subcellularLocation>
</comment>
<protein>
    <recommendedName>
        <fullName evidence="6">S-protein homolog</fullName>
    </recommendedName>
</protein>
<dbReference type="PANTHER" id="PTHR31232:SF43">
    <property type="entry name" value="S-PROTEIN HOMOLOG 29-RELATED"/>
    <property type="match status" value="1"/>
</dbReference>
<evidence type="ECO:0000256" key="4">
    <source>
        <dbReference type="ARBA" id="ARBA00022525"/>
    </source>
</evidence>
<dbReference type="PANTHER" id="PTHR31232">
    <property type="match status" value="1"/>
</dbReference>
<dbReference type="InterPro" id="IPR010264">
    <property type="entry name" value="Self-incomp_S1"/>
</dbReference>
<keyword evidence="5 6" id="KW-0732">Signal</keyword>
<proteinExistence type="inferred from homology"/>
<feature type="signal peptide" evidence="6">
    <location>
        <begin position="1"/>
        <end position="27"/>
    </location>
</feature>
<dbReference type="EMBL" id="KK792815">
    <property type="protein sequence ID" value="KDO36861.1"/>
    <property type="molecule type" value="Genomic_DNA"/>
</dbReference>
<dbReference type="PaxDb" id="2711-XP_006487616.1"/>
<evidence type="ECO:0000256" key="2">
    <source>
        <dbReference type="ARBA" id="ARBA00005581"/>
    </source>
</evidence>
<evidence type="ECO:0000313" key="8">
    <source>
        <dbReference type="Proteomes" id="UP000027120"/>
    </source>
</evidence>
<name>A0A067DDY7_CITSI</name>
<evidence type="ECO:0000256" key="5">
    <source>
        <dbReference type="ARBA" id="ARBA00022729"/>
    </source>
</evidence>
<organism evidence="7 8">
    <name type="scientific">Citrus sinensis</name>
    <name type="common">Sweet orange</name>
    <name type="synonym">Citrus aurantium var. sinensis</name>
    <dbReference type="NCBI Taxonomy" id="2711"/>
    <lineage>
        <taxon>Eukaryota</taxon>
        <taxon>Viridiplantae</taxon>
        <taxon>Streptophyta</taxon>
        <taxon>Embryophyta</taxon>
        <taxon>Tracheophyta</taxon>
        <taxon>Spermatophyta</taxon>
        <taxon>Magnoliopsida</taxon>
        <taxon>eudicotyledons</taxon>
        <taxon>Gunneridae</taxon>
        <taxon>Pentapetalae</taxon>
        <taxon>rosids</taxon>
        <taxon>malvids</taxon>
        <taxon>Sapindales</taxon>
        <taxon>Rutaceae</taxon>
        <taxon>Aurantioideae</taxon>
        <taxon>Citrus</taxon>
    </lineage>
</organism>
<sequence length="151" mass="17818">MSMFSKSIMILLLAFFIALWESPYAVSTRDQAGENFFYIPATKTHVIVTNYLEDSNFTIHCKSGDDDLGTHVIAPHDYYSWKFRVNVVKTTLFFCAVSWRDGRMVNDFYKAFRDLDRCQEYCNWRVERDGVFGYNDKGKRDIVFKWSKLNN</sequence>
<evidence type="ECO:0000256" key="6">
    <source>
        <dbReference type="RuleBase" id="RU367044"/>
    </source>
</evidence>
<keyword evidence="4 6" id="KW-0964">Secreted</keyword>
<dbReference type="GO" id="GO:0060320">
    <property type="term" value="P:rejection of self pollen"/>
    <property type="evidence" value="ECO:0007669"/>
    <property type="project" value="UniProtKB-KW"/>
</dbReference>
<gene>
    <name evidence="7" type="ORF">CISIN_1g044752mg</name>
</gene>
<evidence type="ECO:0000256" key="1">
    <source>
        <dbReference type="ARBA" id="ARBA00004613"/>
    </source>
</evidence>
<reference evidence="7 8" key="1">
    <citation type="submission" date="2014-04" db="EMBL/GenBank/DDBJ databases">
        <authorList>
            <consortium name="International Citrus Genome Consortium"/>
            <person name="Gmitter F."/>
            <person name="Chen C."/>
            <person name="Farmerie W."/>
            <person name="Harkins T."/>
            <person name="Desany B."/>
            <person name="Mohiuddin M."/>
            <person name="Kodira C."/>
            <person name="Borodovsky M."/>
            <person name="Lomsadze A."/>
            <person name="Burns P."/>
            <person name="Jenkins J."/>
            <person name="Prochnik S."/>
            <person name="Shu S."/>
            <person name="Chapman J."/>
            <person name="Pitluck S."/>
            <person name="Schmutz J."/>
            <person name="Rokhsar D."/>
        </authorList>
    </citation>
    <scope>NUCLEOTIDE SEQUENCE</scope>
</reference>
<dbReference type="Pfam" id="PF05938">
    <property type="entry name" value="Self-incomp_S1"/>
    <property type="match status" value="1"/>
</dbReference>
<accession>A0A067DDY7</accession>
<keyword evidence="3 6" id="KW-0713">Self-incompatibility</keyword>
<keyword evidence="8" id="KW-1185">Reference proteome</keyword>
<feature type="chain" id="PRO_5025094280" description="S-protein homolog" evidence="6">
    <location>
        <begin position="28"/>
        <end position="151"/>
    </location>
</feature>